<organism evidence="1 2">
    <name type="scientific">Microbulbifer celer</name>
    <dbReference type="NCBI Taxonomy" id="435905"/>
    <lineage>
        <taxon>Bacteria</taxon>
        <taxon>Pseudomonadati</taxon>
        <taxon>Pseudomonadota</taxon>
        <taxon>Gammaproteobacteria</taxon>
        <taxon>Cellvibrionales</taxon>
        <taxon>Microbulbiferaceae</taxon>
        <taxon>Microbulbifer</taxon>
    </lineage>
</organism>
<sequence>MSKQKRPSIYLNPPLEKVQAALREGQSFSARLGEIAERYALICRQVPELTDSERNIIGNTLSGSLVEPLLIRHLDGEIEDSDAADESTLRDLAERIRGMSIADRVALVESLDM</sequence>
<dbReference type="EMBL" id="JBHTLR010000007">
    <property type="protein sequence ID" value="MFD1216400.1"/>
    <property type="molecule type" value="Genomic_DNA"/>
</dbReference>
<evidence type="ECO:0000313" key="1">
    <source>
        <dbReference type="EMBL" id="MFD1216400.1"/>
    </source>
</evidence>
<accession>A0ABW3UA93</accession>
<dbReference type="RefSeq" id="WP_230438498.1">
    <property type="nucleotide sequence ID" value="NZ_CP087715.1"/>
</dbReference>
<proteinExistence type="predicted"/>
<dbReference type="Proteomes" id="UP001597264">
    <property type="component" value="Unassembled WGS sequence"/>
</dbReference>
<keyword evidence="2" id="KW-1185">Reference proteome</keyword>
<reference evidence="2" key="1">
    <citation type="journal article" date="2019" name="Int. J. Syst. Evol. Microbiol.">
        <title>The Global Catalogue of Microorganisms (GCM) 10K type strain sequencing project: providing services to taxonomists for standard genome sequencing and annotation.</title>
        <authorList>
            <consortium name="The Broad Institute Genomics Platform"/>
            <consortium name="The Broad Institute Genome Sequencing Center for Infectious Disease"/>
            <person name="Wu L."/>
            <person name="Ma J."/>
        </authorList>
    </citation>
    <scope>NUCLEOTIDE SEQUENCE [LARGE SCALE GENOMIC DNA]</scope>
    <source>
        <strain evidence="2">CCUG 54356</strain>
    </source>
</reference>
<comment type="caution">
    <text evidence="1">The sequence shown here is derived from an EMBL/GenBank/DDBJ whole genome shotgun (WGS) entry which is preliminary data.</text>
</comment>
<evidence type="ECO:0000313" key="2">
    <source>
        <dbReference type="Proteomes" id="UP001597264"/>
    </source>
</evidence>
<gene>
    <name evidence="1" type="ORF">ACFQ2X_07315</name>
</gene>
<name>A0ABW3UA93_9GAMM</name>
<protein>
    <submittedName>
        <fullName evidence="1">Uncharacterized protein</fullName>
    </submittedName>
</protein>